<name>A0A3M7SEP9_BRAPC</name>
<protein>
    <submittedName>
        <fullName evidence="1">Uncharacterized protein</fullName>
    </submittedName>
</protein>
<dbReference type="AlphaFoldDB" id="A0A3M7SEP9"/>
<gene>
    <name evidence="1" type="ORF">BpHYR1_025070</name>
</gene>
<comment type="caution">
    <text evidence="1">The sequence shown here is derived from an EMBL/GenBank/DDBJ whole genome shotgun (WGS) entry which is preliminary data.</text>
</comment>
<sequence>MKIVLVVYQDERFISTYFAMKLSELSLSSFGLIIKIKLLNSCSMSLFKLSNYVDVNTNTTVYNF</sequence>
<organism evidence="1 2">
    <name type="scientific">Brachionus plicatilis</name>
    <name type="common">Marine rotifer</name>
    <name type="synonym">Brachionus muelleri</name>
    <dbReference type="NCBI Taxonomy" id="10195"/>
    <lineage>
        <taxon>Eukaryota</taxon>
        <taxon>Metazoa</taxon>
        <taxon>Spiralia</taxon>
        <taxon>Gnathifera</taxon>
        <taxon>Rotifera</taxon>
        <taxon>Eurotatoria</taxon>
        <taxon>Monogononta</taxon>
        <taxon>Pseudotrocha</taxon>
        <taxon>Ploima</taxon>
        <taxon>Brachionidae</taxon>
        <taxon>Brachionus</taxon>
    </lineage>
</organism>
<proteinExistence type="predicted"/>
<keyword evidence="2" id="KW-1185">Reference proteome</keyword>
<reference evidence="1 2" key="1">
    <citation type="journal article" date="2018" name="Sci. Rep.">
        <title>Genomic signatures of local adaptation to the degree of environmental predictability in rotifers.</title>
        <authorList>
            <person name="Franch-Gras L."/>
            <person name="Hahn C."/>
            <person name="Garcia-Roger E.M."/>
            <person name="Carmona M.J."/>
            <person name="Serra M."/>
            <person name="Gomez A."/>
        </authorList>
    </citation>
    <scope>NUCLEOTIDE SEQUENCE [LARGE SCALE GENOMIC DNA]</scope>
    <source>
        <strain evidence="1">HYR1</strain>
    </source>
</reference>
<dbReference type="EMBL" id="REGN01001523">
    <property type="protein sequence ID" value="RNA34127.1"/>
    <property type="molecule type" value="Genomic_DNA"/>
</dbReference>
<evidence type="ECO:0000313" key="2">
    <source>
        <dbReference type="Proteomes" id="UP000276133"/>
    </source>
</evidence>
<accession>A0A3M7SEP9</accession>
<dbReference type="Proteomes" id="UP000276133">
    <property type="component" value="Unassembled WGS sequence"/>
</dbReference>
<evidence type="ECO:0000313" key="1">
    <source>
        <dbReference type="EMBL" id="RNA34127.1"/>
    </source>
</evidence>